<keyword evidence="3" id="KW-1185">Reference proteome</keyword>
<accession>A0A2P6MQB6</accession>
<dbReference type="EMBL" id="MDYQ01000529">
    <property type="protein sequence ID" value="PRP73893.1"/>
    <property type="molecule type" value="Genomic_DNA"/>
</dbReference>
<protein>
    <recommendedName>
        <fullName evidence="4">Reverse transcriptase domain-containing protein</fullName>
    </recommendedName>
</protein>
<comment type="caution">
    <text evidence="2">The sequence shown here is derived from an EMBL/GenBank/DDBJ whole genome shotgun (WGS) entry which is preliminary data.</text>
</comment>
<organism evidence="2 3">
    <name type="scientific">Planoprotostelium fungivorum</name>
    <dbReference type="NCBI Taxonomy" id="1890364"/>
    <lineage>
        <taxon>Eukaryota</taxon>
        <taxon>Amoebozoa</taxon>
        <taxon>Evosea</taxon>
        <taxon>Variosea</taxon>
        <taxon>Cavosteliida</taxon>
        <taxon>Cavosteliaceae</taxon>
        <taxon>Planoprotostelium</taxon>
    </lineage>
</organism>
<feature type="signal peptide" evidence="1">
    <location>
        <begin position="1"/>
        <end position="20"/>
    </location>
</feature>
<name>A0A2P6MQB6_9EUKA</name>
<evidence type="ECO:0008006" key="4">
    <source>
        <dbReference type="Google" id="ProtNLM"/>
    </source>
</evidence>
<feature type="chain" id="PRO_5015135574" description="Reverse transcriptase domain-containing protein" evidence="1">
    <location>
        <begin position="21"/>
        <end position="180"/>
    </location>
</feature>
<proteinExistence type="predicted"/>
<dbReference type="AlphaFoldDB" id="A0A2P6MQB6"/>
<dbReference type="Proteomes" id="UP000241769">
    <property type="component" value="Unassembled WGS sequence"/>
</dbReference>
<dbReference type="InParanoid" id="A0A2P6MQB6"/>
<sequence length="180" mass="20941">LASLLVNLIAYADDLMLVAASGEGMEEAMKKEHKRSITQNCVESYMQSHRQVEFFTCDADPRSLPKKKEPYSNLITKIMTGTIWTNKRKKQYNLTEDDSCKFCSDIMEESITDSHQQALGECIFTREMNDQLWATLKQFWDKSKIRTENILPWFSTSDYDQYEWNLPEEMGNKGLIPCNL</sequence>
<reference evidence="2 3" key="1">
    <citation type="journal article" date="2018" name="Genome Biol. Evol.">
        <title>Multiple Roots of Fruiting Body Formation in Amoebozoa.</title>
        <authorList>
            <person name="Hillmann F."/>
            <person name="Forbes G."/>
            <person name="Novohradska S."/>
            <person name="Ferling I."/>
            <person name="Riege K."/>
            <person name="Groth M."/>
            <person name="Westermann M."/>
            <person name="Marz M."/>
            <person name="Spaller T."/>
            <person name="Winckler T."/>
            <person name="Schaap P."/>
            <person name="Glockner G."/>
        </authorList>
    </citation>
    <scope>NUCLEOTIDE SEQUENCE [LARGE SCALE GENOMIC DNA]</scope>
    <source>
        <strain evidence="2 3">Jena</strain>
    </source>
</reference>
<gene>
    <name evidence="2" type="ORF">PROFUN_16498</name>
</gene>
<keyword evidence="1" id="KW-0732">Signal</keyword>
<evidence type="ECO:0000256" key="1">
    <source>
        <dbReference type="SAM" id="SignalP"/>
    </source>
</evidence>
<feature type="non-terminal residue" evidence="2">
    <location>
        <position position="1"/>
    </location>
</feature>
<evidence type="ECO:0000313" key="2">
    <source>
        <dbReference type="EMBL" id="PRP73893.1"/>
    </source>
</evidence>
<evidence type="ECO:0000313" key="3">
    <source>
        <dbReference type="Proteomes" id="UP000241769"/>
    </source>
</evidence>